<dbReference type="HOGENOM" id="CLU_553505_0_0_1"/>
<dbReference type="FunCoup" id="B4LWZ2">
    <property type="interactions" value="2"/>
</dbReference>
<gene>
    <name evidence="1" type="primary">Dvir\GJ22922</name>
    <name evidence="1" type="ORF">Dvir_GJ22922</name>
</gene>
<dbReference type="Proteomes" id="UP000008792">
    <property type="component" value="Unassembled WGS sequence"/>
</dbReference>
<sequence length="475" mass="54987">MCDKVHRVVVSLTDTMHKSAKSSKETPIDSDVKLLDKTTLLLRSNSGTEAAKAPSPHYYQQLQFDAVGYEEDRHVRCELTGLLDQMMRNLRHGCLLRLTPRRSHNLKLLTHLLVSDLDKILLKLPYQLIGINVEYYDVRKFDMVNMLLGSHRGKVQSSKRNMQTTREMFQWLHNEYAVLRGRGTGDDHINVEFVLSEAVYKQHKVHLSIFDIFECNGRTDINNFFKALPTGKRTKSTLLTDCIKESFDAKEPIFTLVLCEMPLDKECAREMHKFLQLADLVCMSIGATHSKMEHQVKSIESRTSLQSRTRLSSSSNLSLDPIRKHSQRNLTSMSLRYRPVSLSHEDYSKLAAWYHRIDTKYAEVKVCMERHYNVQYRQKLLKLCKQLNSCRILTDKSGGDAQGVLLKNSSRDLAASANYMEALKRFRQLEKEVNKCNFAPTLSTYMSTKNYELLNAEEMLQQQETSNLREHRDRI</sequence>
<dbReference type="AlphaFoldDB" id="B4LWZ2"/>
<dbReference type="InParanoid" id="B4LWZ2"/>
<dbReference type="EMBL" id="CH940650">
    <property type="protein sequence ID" value="EDW67739.1"/>
    <property type="molecule type" value="Genomic_DNA"/>
</dbReference>
<dbReference type="OMA" id="LLTDCIK"/>
<dbReference type="eggNOG" id="KOG1192">
    <property type="taxonomic scope" value="Eukaryota"/>
</dbReference>
<dbReference type="KEGG" id="dvi:6631045"/>
<keyword evidence="2" id="KW-1185">Reference proteome</keyword>
<protein>
    <recommendedName>
        <fullName evidence="3">Kinesin motor domain-containing protein</fullName>
    </recommendedName>
</protein>
<organism evidence="1 2">
    <name type="scientific">Drosophila virilis</name>
    <name type="common">Fruit fly</name>
    <dbReference type="NCBI Taxonomy" id="7244"/>
    <lineage>
        <taxon>Eukaryota</taxon>
        <taxon>Metazoa</taxon>
        <taxon>Ecdysozoa</taxon>
        <taxon>Arthropoda</taxon>
        <taxon>Hexapoda</taxon>
        <taxon>Insecta</taxon>
        <taxon>Pterygota</taxon>
        <taxon>Neoptera</taxon>
        <taxon>Endopterygota</taxon>
        <taxon>Diptera</taxon>
        <taxon>Brachycera</taxon>
        <taxon>Muscomorpha</taxon>
        <taxon>Ephydroidea</taxon>
        <taxon>Drosophilidae</taxon>
        <taxon>Drosophila</taxon>
    </lineage>
</organism>
<evidence type="ECO:0000313" key="2">
    <source>
        <dbReference type="Proteomes" id="UP000008792"/>
    </source>
</evidence>
<name>B4LWZ2_DROVI</name>
<evidence type="ECO:0008006" key="3">
    <source>
        <dbReference type="Google" id="ProtNLM"/>
    </source>
</evidence>
<evidence type="ECO:0000313" key="1">
    <source>
        <dbReference type="EMBL" id="EDW67739.1"/>
    </source>
</evidence>
<dbReference type="PhylomeDB" id="B4LWZ2"/>
<dbReference type="OrthoDB" id="8040827at2759"/>
<dbReference type="STRING" id="7244.B4LWZ2"/>
<proteinExistence type="predicted"/>
<accession>B4LWZ2</accession>
<reference evidence="1 2" key="1">
    <citation type="journal article" date="2007" name="Nature">
        <title>Evolution of genes and genomes on the Drosophila phylogeny.</title>
        <authorList>
            <consortium name="Drosophila 12 Genomes Consortium"/>
            <person name="Clark A.G."/>
            <person name="Eisen M.B."/>
            <person name="Smith D.R."/>
            <person name="Bergman C.M."/>
            <person name="Oliver B."/>
            <person name="Markow T.A."/>
            <person name="Kaufman T.C."/>
            <person name="Kellis M."/>
            <person name="Gelbart W."/>
            <person name="Iyer V.N."/>
            <person name="Pollard D.A."/>
            <person name="Sackton T.B."/>
            <person name="Larracuente A.M."/>
            <person name="Singh N.D."/>
            <person name="Abad J.P."/>
            <person name="Abt D.N."/>
            <person name="Adryan B."/>
            <person name="Aguade M."/>
            <person name="Akashi H."/>
            <person name="Anderson W.W."/>
            <person name="Aquadro C.F."/>
            <person name="Ardell D.H."/>
            <person name="Arguello R."/>
            <person name="Artieri C.G."/>
            <person name="Barbash D.A."/>
            <person name="Barker D."/>
            <person name="Barsanti P."/>
            <person name="Batterham P."/>
            <person name="Batzoglou S."/>
            <person name="Begun D."/>
            <person name="Bhutkar A."/>
            <person name="Blanco E."/>
            <person name="Bosak S.A."/>
            <person name="Bradley R.K."/>
            <person name="Brand A.D."/>
            <person name="Brent M.R."/>
            <person name="Brooks A.N."/>
            <person name="Brown R.H."/>
            <person name="Butlin R.K."/>
            <person name="Caggese C."/>
            <person name="Calvi B.R."/>
            <person name="Bernardo de Carvalho A."/>
            <person name="Caspi A."/>
            <person name="Castrezana S."/>
            <person name="Celniker S.E."/>
            <person name="Chang J.L."/>
            <person name="Chapple C."/>
            <person name="Chatterji S."/>
            <person name="Chinwalla A."/>
            <person name="Civetta A."/>
            <person name="Clifton S.W."/>
            <person name="Comeron J.M."/>
            <person name="Costello J.C."/>
            <person name="Coyne J.A."/>
            <person name="Daub J."/>
            <person name="David R.G."/>
            <person name="Delcher A.L."/>
            <person name="Delehaunty K."/>
            <person name="Do C.B."/>
            <person name="Ebling H."/>
            <person name="Edwards K."/>
            <person name="Eickbush T."/>
            <person name="Evans J.D."/>
            <person name="Filipski A."/>
            <person name="Findeiss S."/>
            <person name="Freyhult E."/>
            <person name="Fulton L."/>
            <person name="Fulton R."/>
            <person name="Garcia A.C."/>
            <person name="Gardiner A."/>
            <person name="Garfield D.A."/>
            <person name="Garvin B.E."/>
            <person name="Gibson G."/>
            <person name="Gilbert D."/>
            <person name="Gnerre S."/>
            <person name="Godfrey J."/>
            <person name="Good R."/>
            <person name="Gotea V."/>
            <person name="Gravely B."/>
            <person name="Greenberg A.J."/>
            <person name="Griffiths-Jones S."/>
            <person name="Gross S."/>
            <person name="Guigo R."/>
            <person name="Gustafson E.A."/>
            <person name="Haerty W."/>
            <person name="Hahn M.W."/>
            <person name="Halligan D.L."/>
            <person name="Halpern A.L."/>
            <person name="Halter G.M."/>
            <person name="Han M.V."/>
            <person name="Heger A."/>
            <person name="Hillier L."/>
            <person name="Hinrichs A.S."/>
            <person name="Holmes I."/>
            <person name="Hoskins R.A."/>
            <person name="Hubisz M.J."/>
            <person name="Hultmark D."/>
            <person name="Huntley M.A."/>
            <person name="Jaffe D.B."/>
            <person name="Jagadeeshan S."/>
            <person name="Jeck W.R."/>
            <person name="Johnson J."/>
            <person name="Jones C.D."/>
            <person name="Jordan W.C."/>
            <person name="Karpen G.H."/>
            <person name="Kataoka E."/>
            <person name="Keightley P.D."/>
            <person name="Kheradpour P."/>
            <person name="Kirkness E.F."/>
            <person name="Koerich L.B."/>
            <person name="Kristiansen K."/>
            <person name="Kudrna D."/>
            <person name="Kulathinal R.J."/>
            <person name="Kumar S."/>
            <person name="Kwok R."/>
            <person name="Lander E."/>
            <person name="Langley C.H."/>
            <person name="Lapoint R."/>
            <person name="Lazzaro B.P."/>
            <person name="Lee S.J."/>
            <person name="Levesque L."/>
            <person name="Li R."/>
            <person name="Lin C.F."/>
            <person name="Lin M.F."/>
            <person name="Lindblad-Toh K."/>
            <person name="Llopart A."/>
            <person name="Long M."/>
            <person name="Low L."/>
            <person name="Lozovsky E."/>
            <person name="Lu J."/>
            <person name="Luo M."/>
            <person name="Machado C.A."/>
            <person name="Makalowski W."/>
            <person name="Marzo M."/>
            <person name="Matsuda M."/>
            <person name="Matzkin L."/>
            <person name="McAllister B."/>
            <person name="McBride C.S."/>
            <person name="McKernan B."/>
            <person name="McKernan K."/>
            <person name="Mendez-Lago M."/>
            <person name="Minx P."/>
            <person name="Mollenhauer M.U."/>
            <person name="Montooth K."/>
            <person name="Mount S.M."/>
            <person name="Mu X."/>
            <person name="Myers E."/>
            <person name="Negre B."/>
            <person name="Newfeld S."/>
            <person name="Nielsen R."/>
            <person name="Noor M.A."/>
            <person name="O'Grady P."/>
            <person name="Pachter L."/>
            <person name="Papaceit M."/>
            <person name="Parisi M.J."/>
            <person name="Parisi M."/>
            <person name="Parts L."/>
            <person name="Pedersen J.S."/>
            <person name="Pesole G."/>
            <person name="Phillippy A.M."/>
            <person name="Ponting C.P."/>
            <person name="Pop M."/>
            <person name="Porcelli D."/>
            <person name="Powell J.R."/>
            <person name="Prohaska S."/>
            <person name="Pruitt K."/>
            <person name="Puig M."/>
            <person name="Quesneville H."/>
            <person name="Ram K.R."/>
            <person name="Rand D."/>
            <person name="Rasmussen M.D."/>
            <person name="Reed L.K."/>
            <person name="Reenan R."/>
            <person name="Reily A."/>
            <person name="Remington K.A."/>
            <person name="Rieger T.T."/>
            <person name="Ritchie M.G."/>
            <person name="Robin C."/>
            <person name="Rogers Y.H."/>
            <person name="Rohde C."/>
            <person name="Rozas J."/>
            <person name="Rubenfield M.J."/>
            <person name="Ruiz A."/>
            <person name="Russo S."/>
            <person name="Salzberg S.L."/>
            <person name="Sanchez-Gracia A."/>
            <person name="Saranga D.J."/>
            <person name="Sato H."/>
            <person name="Schaeffer S.W."/>
            <person name="Schatz M.C."/>
            <person name="Schlenke T."/>
            <person name="Schwartz R."/>
            <person name="Segarra C."/>
            <person name="Singh R.S."/>
            <person name="Sirot L."/>
            <person name="Sirota M."/>
            <person name="Sisneros N.B."/>
            <person name="Smith C.D."/>
            <person name="Smith T.F."/>
            <person name="Spieth J."/>
            <person name="Stage D.E."/>
            <person name="Stark A."/>
            <person name="Stephan W."/>
            <person name="Strausberg R.L."/>
            <person name="Strempel S."/>
            <person name="Sturgill D."/>
            <person name="Sutton G."/>
            <person name="Sutton G.G."/>
            <person name="Tao W."/>
            <person name="Teichmann S."/>
            <person name="Tobari Y.N."/>
            <person name="Tomimura Y."/>
            <person name="Tsolas J.M."/>
            <person name="Valente V.L."/>
            <person name="Venter E."/>
            <person name="Venter J.C."/>
            <person name="Vicario S."/>
            <person name="Vieira F.G."/>
            <person name="Vilella A.J."/>
            <person name="Villasante A."/>
            <person name="Walenz B."/>
            <person name="Wang J."/>
            <person name="Wasserman M."/>
            <person name="Watts T."/>
            <person name="Wilson D."/>
            <person name="Wilson R.K."/>
            <person name="Wing R.A."/>
            <person name="Wolfner M.F."/>
            <person name="Wong A."/>
            <person name="Wong G.K."/>
            <person name="Wu C.I."/>
            <person name="Wu G."/>
            <person name="Yamamoto D."/>
            <person name="Yang H.P."/>
            <person name="Yang S.P."/>
            <person name="Yorke J.A."/>
            <person name="Yoshida K."/>
            <person name="Zdobnov E."/>
            <person name="Zhang P."/>
            <person name="Zhang Y."/>
            <person name="Zimin A.V."/>
            <person name="Baldwin J."/>
            <person name="Abdouelleil A."/>
            <person name="Abdulkadir J."/>
            <person name="Abebe A."/>
            <person name="Abera B."/>
            <person name="Abreu J."/>
            <person name="Acer S.C."/>
            <person name="Aftuck L."/>
            <person name="Alexander A."/>
            <person name="An P."/>
            <person name="Anderson E."/>
            <person name="Anderson S."/>
            <person name="Arachi H."/>
            <person name="Azer M."/>
            <person name="Bachantsang P."/>
            <person name="Barry A."/>
            <person name="Bayul T."/>
            <person name="Berlin A."/>
            <person name="Bessette D."/>
            <person name="Bloom T."/>
            <person name="Blye J."/>
            <person name="Boguslavskiy L."/>
            <person name="Bonnet C."/>
            <person name="Boukhgalter B."/>
            <person name="Bourzgui I."/>
            <person name="Brown A."/>
            <person name="Cahill P."/>
            <person name="Channer S."/>
            <person name="Cheshatsang Y."/>
            <person name="Chuda L."/>
            <person name="Citroen M."/>
            <person name="Collymore A."/>
            <person name="Cooke P."/>
            <person name="Costello M."/>
            <person name="D'Aco K."/>
            <person name="Daza R."/>
            <person name="De Haan G."/>
            <person name="DeGray S."/>
            <person name="DeMaso C."/>
            <person name="Dhargay N."/>
            <person name="Dooley K."/>
            <person name="Dooley E."/>
            <person name="Doricent M."/>
            <person name="Dorje P."/>
            <person name="Dorjee K."/>
            <person name="Dupes A."/>
            <person name="Elong R."/>
            <person name="Falk J."/>
            <person name="Farina A."/>
            <person name="Faro S."/>
            <person name="Ferguson D."/>
            <person name="Fisher S."/>
            <person name="Foley C.D."/>
            <person name="Franke A."/>
            <person name="Friedrich D."/>
            <person name="Gadbois L."/>
            <person name="Gearin G."/>
            <person name="Gearin C.R."/>
            <person name="Giannoukos G."/>
            <person name="Goode T."/>
            <person name="Graham J."/>
            <person name="Grandbois E."/>
            <person name="Grewal S."/>
            <person name="Gyaltsen K."/>
            <person name="Hafez N."/>
            <person name="Hagos B."/>
            <person name="Hall J."/>
            <person name="Henson C."/>
            <person name="Hollinger A."/>
            <person name="Honan T."/>
            <person name="Huard M.D."/>
            <person name="Hughes L."/>
            <person name="Hurhula B."/>
            <person name="Husby M.E."/>
            <person name="Kamat A."/>
            <person name="Kanga B."/>
            <person name="Kashin S."/>
            <person name="Khazanovich D."/>
            <person name="Kisner P."/>
            <person name="Lance K."/>
            <person name="Lara M."/>
            <person name="Lee W."/>
            <person name="Lennon N."/>
            <person name="Letendre F."/>
            <person name="LeVine R."/>
            <person name="Lipovsky A."/>
            <person name="Liu X."/>
            <person name="Liu J."/>
            <person name="Liu S."/>
            <person name="Lokyitsang T."/>
            <person name="Lokyitsang Y."/>
            <person name="Lubonja R."/>
            <person name="Lui A."/>
            <person name="MacDonald P."/>
            <person name="Magnisalis V."/>
            <person name="Maru K."/>
            <person name="Matthews C."/>
            <person name="McCusker W."/>
            <person name="McDonough S."/>
            <person name="Mehta T."/>
            <person name="Meldrim J."/>
            <person name="Meneus L."/>
            <person name="Mihai O."/>
            <person name="Mihalev A."/>
            <person name="Mihova T."/>
            <person name="Mittelman R."/>
            <person name="Mlenga V."/>
            <person name="Montmayeur A."/>
            <person name="Mulrain L."/>
            <person name="Navidi A."/>
            <person name="Naylor J."/>
            <person name="Negash T."/>
            <person name="Nguyen T."/>
            <person name="Nguyen N."/>
            <person name="Nicol R."/>
            <person name="Norbu C."/>
            <person name="Norbu N."/>
            <person name="Novod N."/>
            <person name="O'Neill B."/>
            <person name="Osman S."/>
            <person name="Markiewicz E."/>
            <person name="Oyono O.L."/>
            <person name="Patti C."/>
            <person name="Phunkhang P."/>
            <person name="Pierre F."/>
            <person name="Priest M."/>
            <person name="Raghuraman S."/>
            <person name="Rege F."/>
            <person name="Reyes R."/>
            <person name="Rise C."/>
            <person name="Rogov P."/>
            <person name="Ross K."/>
            <person name="Ryan E."/>
            <person name="Settipalli S."/>
            <person name="Shea T."/>
            <person name="Sherpa N."/>
            <person name="Shi L."/>
            <person name="Shih D."/>
            <person name="Sparrow T."/>
            <person name="Spaulding J."/>
            <person name="Stalker J."/>
            <person name="Stange-Thomann N."/>
            <person name="Stavropoulos S."/>
            <person name="Stone C."/>
            <person name="Strader C."/>
            <person name="Tesfaye S."/>
            <person name="Thomson T."/>
            <person name="Thoulutsang Y."/>
            <person name="Thoulutsang D."/>
            <person name="Topham K."/>
            <person name="Topping I."/>
            <person name="Tsamla T."/>
            <person name="Vassiliev H."/>
            <person name="Vo A."/>
            <person name="Wangchuk T."/>
            <person name="Wangdi T."/>
            <person name="Weiand M."/>
            <person name="Wilkinson J."/>
            <person name="Wilson A."/>
            <person name="Yadav S."/>
            <person name="Young G."/>
            <person name="Yu Q."/>
            <person name="Zembek L."/>
            <person name="Zhong D."/>
            <person name="Zimmer A."/>
            <person name="Zwirko Z."/>
            <person name="Jaffe D.B."/>
            <person name="Alvarez P."/>
            <person name="Brockman W."/>
            <person name="Butler J."/>
            <person name="Chin C."/>
            <person name="Gnerre S."/>
            <person name="Grabherr M."/>
            <person name="Kleber M."/>
            <person name="Mauceli E."/>
            <person name="MacCallum I."/>
        </authorList>
    </citation>
    <scope>NUCLEOTIDE SEQUENCE [LARGE SCALE GENOMIC DNA]</scope>
    <source>
        <strain evidence="2">Tucson 15010-1051.87</strain>
    </source>
</reference>